<dbReference type="RefSeq" id="WP_203752179.1">
    <property type="nucleotide sequence ID" value="NZ_BONF01000034.1"/>
</dbReference>
<protein>
    <recommendedName>
        <fullName evidence="3">HEAT repeat domain-containing protein</fullName>
    </recommendedName>
</protein>
<name>A0A8J3NLP3_9ACTN</name>
<sequence>MTGIDNGQFATLLHAYGRADDTPAHLAALAERDPAGRSAALNHLWSAVLHQGTPWTATPPAAVAIAGLAGDPRLAGTEDAELRAELIRFLAAVAEAGLVRKDLDELAPPAGFDVNAALAAAFGADDEEAIYGDEILGNAVYGRAIQGCRDVVPTLLTAATTALADPDPGVRAAATHAVGACGKVLDATRQGRLLEQRLDTLAAAAGPDERAALVLAMGDLALEPRAYLDDPHPGVRACAALAPMLADDPAATAELLAALADPAATDTWFAHRPPQLRGRIRFALVQAVLERVHDADRLLPVALAIAPVASPYTVREDWGPLLRALFPAGTTGELSPVQRRYLGALVQNADLWVPGDGTVGLEMRDAGLPYDRDACRRLVEGGALGSPPG</sequence>
<organism evidence="1 2">
    <name type="scientific">Catellatospora bangladeshensis</name>
    <dbReference type="NCBI Taxonomy" id="310355"/>
    <lineage>
        <taxon>Bacteria</taxon>
        <taxon>Bacillati</taxon>
        <taxon>Actinomycetota</taxon>
        <taxon>Actinomycetes</taxon>
        <taxon>Micromonosporales</taxon>
        <taxon>Micromonosporaceae</taxon>
        <taxon>Catellatospora</taxon>
    </lineage>
</organism>
<proteinExistence type="predicted"/>
<dbReference type="AlphaFoldDB" id="A0A8J3NLP3"/>
<keyword evidence="2" id="KW-1185">Reference proteome</keyword>
<evidence type="ECO:0008006" key="3">
    <source>
        <dbReference type="Google" id="ProtNLM"/>
    </source>
</evidence>
<dbReference type="SUPFAM" id="SSF48371">
    <property type="entry name" value="ARM repeat"/>
    <property type="match status" value="1"/>
</dbReference>
<dbReference type="InterPro" id="IPR016024">
    <property type="entry name" value="ARM-type_fold"/>
</dbReference>
<evidence type="ECO:0000313" key="1">
    <source>
        <dbReference type="EMBL" id="GIF84221.1"/>
    </source>
</evidence>
<dbReference type="InterPro" id="IPR011989">
    <property type="entry name" value="ARM-like"/>
</dbReference>
<reference evidence="1 2" key="1">
    <citation type="submission" date="2021-01" db="EMBL/GenBank/DDBJ databases">
        <title>Whole genome shotgun sequence of Catellatospora bangladeshensis NBRC 107357.</title>
        <authorList>
            <person name="Komaki H."/>
            <person name="Tamura T."/>
        </authorList>
    </citation>
    <scope>NUCLEOTIDE SEQUENCE [LARGE SCALE GENOMIC DNA]</scope>
    <source>
        <strain evidence="1 2">NBRC 107357</strain>
    </source>
</reference>
<accession>A0A8J3NLP3</accession>
<dbReference type="Gene3D" id="1.25.10.10">
    <property type="entry name" value="Leucine-rich Repeat Variant"/>
    <property type="match status" value="1"/>
</dbReference>
<dbReference type="EMBL" id="BONF01000034">
    <property type="protein sequence ID" value="GIF84221.1"/>
    <property type="molecule type" value="Genomic_DNA"/>
</dbReference>
<gene>
    <name evidence="1" type="ORF">Cba03nite_55700</name>
</gene>
<comment type="caution">
    <text evidence="1">The sequence shown here is derived from an EMBL/GenBank/DDBJ whole genome shotgun (WGS) entry which is preliminary data.</text>
</comment>
<dbReference type="Proteomes" id="UP000601223">
    <property type="component" value="Unassembled WGS sequence"/>
</dbReference>
<evidence type="ECO:0000313" key="2">
    <source>
        <dbReference type="Proteomes" id="UP000601223"/>
    </source>
</evidence>